<dbReference type="CTD" id="9810130"/>
<name>A0A6A5HW65_CAERE</name>
<evidence type="ECO:0000313" key="6">
    <source>
        <dbReference type="Proteomes" id="UP000483820"/>
    </source>
</evidence>
<feature type="compositionally biased region" description="Polar residues" evidence="2">
    <location>
        <begin position="220"/>
        <end position="240"/>
    </location>
</feature>
<dbReference type="GO" id="GO:0005829">
    <property type="term" value="C:cytosol"/>
    <property type="evidence" value="ECO:0007669"/>
    <property type="project" value="TreeGrafter"/>
</dbReference>
<dbReference type="PANTHER" id="PTHR24006">
    <property type="entry name" value="UBIQUITIN CARBOXYL-TERMINAL HYDROLASE"/>
    <property type="match status" value="1"/>
</dbReference>
<evidence type="ECO:0000256" key="1">
    <source>
        <dbReference type="ARBA" id="ARBA00009085"/>
    </source>
</evidence>
<dbReference type="InterPro" id="IPR028889">
    <property type="entry name" value="USP"/>
</dbReference>
<dbReference type="InterPro" id="IPR001394">
    <property type="entry name" value="Peptidase_C19_UCH"/>
</dbReference>
<protein>
    <recommendedName>
        <fullName evidence="7">USP domain-containing protein</fullName>
    </recommendedName>
</protein>
<dbReference type="GO" id="GO:0004843">
    <property type="term" value="F:cysteine-type deubiquitinase activity"/>
    <property type="evidence" value="ECO:0007669"/>
    <property type="project" value="InterPro"/>
</dbReference>
<organism evidence="5 6">
    <name type="scientific">Caenorhabditis remanei</name>
    <name type="common">Caenorhabditis vulgaris</name>
    <dbReference type="NCBI Taxonomy" id="31234"/>
    <lineage>
        <taxon>Eukaryota</taxon>
        <taxon>Metazoa</taxon>
        <taxon>Ecdysozoa</taxon>
        <taxon>Nematoda</taxon>
        <taxon>Chromadorea</taxon>
        <taxon>Rhabditida</taxon>
        <taxon>Rhabditina</taxon>
        <taxon>Rhabditomorpha</taxon>
        <taxon>Rhabditoidea</taxon>
        <taxon>Rhabditidae</taxon>
        <taxon>Peloderinae</taxon>
        <taxon>Caenorhabditis</taxon>
    </lineage>
</organism>
<dbReference type="PROSITE" id="PS50802">
    <property type="entry name" value="OTU"/>
    <property type="match status" value="1"/>
</dbReference>
<dbReference type="GeneID" id="9810130"/>
<dbReference type="Proteomes" id="UP000483820">
    <property type="component" value="Chromosome I"/>
</dbReference>
<evidence type="ECO:0000259" key="3">
    <source>
        <dbReference type="PROSITE" id="PS50235"/>
    </source>
</evidence>
<dbReference type="KEGG" id="crq:GCK72_002376"/>
<gene>
    <name evidence="5" type="ORF">GCK72_002376</name>
</gene>
<feature type="compositionally biased region" description="Polar residues" evidence="2">
    <location>
        <begin position="188"/>
        <end position="197"/>
    </location>
</feature>
<dbReference type="GO" id="GO:0005634">
    <property type="term" value="C:nucleus"/>
    <property type="evidence" value="ECO:0007669"/>
    <property type="project" value="TreeGrafter"/>
</dbReference>
<dbReference type="EMBL" id="WUAV01000001">
    <property type="protein sequence ID" value="KAF1770557.1"/>
    <property type="molecule type" value="Genomic_DNA"/>
</dbReference>
<feature type="compositionally biased region" description="Polar residues" evidence="2">
    <location>
        <begin position="125"/>
        <end position="141"/>
    </location>
</feature>
<feature type="domain" description="OTU" evidence="4">
    <location>
        <begin position="640"/>
        <end position="763"/>
    </location>
</feature>
<feature type="region of interest" description="Disordered" evidence="2">
    <location>
        <begin position="761"/>
        <end position="828"/>
    </location>
</feature>
<feature type="region of interest" description="Disordered" evidence="2">
    <location>
        <begin position="117"/>
        <end position="240"/>
    </location>
</feature>
<dbReference type="AlphaFoldDB" id="A0A6A5HW65"/>
<dbReference type="InterPro" id="IPR050164">
    <property type="entry name" value="Peptidase_C19"/>
</dbReference>
<evidence type="ECO:0000256" key="2">
    <source>
        <dbReference type="SAM" id="MobiDB-lite"/>
    </source>
</evidence>
<dbReference type="PROSITE" id="PS00972">
    <property type="entry name" value="USP_1"/>
    <property type="match status" value="1"/>
</dbReference>
<evidence type="ECO:0000313" key="5">
    <source>
        <dbReference type="EMBL" id="KAF1770557.1"/>
    </source>
</evidence>
<dbReference type="SUPFAM" id="SSF54001">
    <property type="entry name" value="Cysteine proteinases"/>
    <property type="match status" value="2"/>
</dbReference>
<comment type="similarity">
    <text evidence="1">Belongs to the peptidase C19 family.</text>
</comment>
<dbReference type="InterPro" id="IPR038765">
    <property type="entry name" value="Papain-like_cys_pep_sf"/>
</dbReference>
<dbReference type="InterPro" id="IPR003323">
    <property type="entry name" value="OTU_dom"/>
</dbReference>
<sequence length="898" mass="100907">MTDKFVVDVTIFANTSEKMLITLKDHRIKFEGRTIKVLKASSFETVREFDSSLLLNKPLKHPDVRERTVLSIQFASSPGLKLAFHNSNRDYAQYVVEEYNKFLEANKDKVQQVRAKTTHVPTVGPQRSITSSVPTKENQYQEYAPKIPVMKPSVSANSYSPSPKRKPLLPPVSSISPRNFNVAPGSAQKPSTSSGNPNIYKREPNTSSTKSPGQHARVSQLRSNEKLATQNGSRNGLQNSADAHREKLNMLMPETIPRKKGLKNTGNSCFFNATMQAFASSPSIVSRCNQLSRVTSMYSRVFNVEDDSIMKFKLNVFEGFLTMIQHLTRTPDIVSIQKLKEIRRSAGFLVGRFHTPEQQDVHEYLLLVIDCINDVIKDKVKSPPDVKSNESPVFVKALAGLNPMHAIQSITEKEYQCVNCSKKSVESVSNLIVQLAIDETRNGSIELGDLLDVYFATESLDKRCSSCNTEDAFVRERFVKFSPCIILNPLRTQHSGGEDGSRKDSRQINVPLKLDLTKFTSFAKVCKSDENLNLNGVGTPQISSSKITSTKNLMLNGGMKCSSPFKVLGGAKEPSEDDDIQFDNEIINNPFYFELISCPEELKKMARLLGIKYNKKFMEYHASILKDKPSTDMKKSDYPDEKSIIDGDGNCFFRAISWFLTGTEGHHKQVRKVLVEYMKNNQSALEKHCTAPSYEIHVRDMSKDATWATGCEIAAISKLLNVNIYTFLPSGWSLQQPQTGVASKKGSIYLNNLSEHYEPVTSLKKHGADSRDRRAHKRRCVRDGGEEGDAEISKNAESSSKNKTITPAKLPTKQKPTRSCNTEKKPKEADPSELCTYQLIAAICHIGNMKFGHYYAYTKNLNDDKWLKCDDHKITDVSVGEVIDAVSYRCHLLFYERQ</sequence>
<evidence type="ECO:0000259" key="4">
    <source>
        <dbReference type="PROSITE" id="PS50802"/>
    </source>
</evidence>
<feature type="compositionally biased region" description="Polar residues" evidence="2">
    <location>
        <begin position="795"/>
        <end position="805"/>
    </location>
</feature>
<dbReference type="CDD" id="cd22755">
    <property type="entry name" value="OTU_CeDUB-like"/>
    <property type="match status" value="1"/>
</dbReference>
<dbReference type="Pfam" id="PF00443">
    <property type="entry name" value="UCH"/>
    <property type="match status" value="1"/>
</dbReference>
<feature type="domain" description="USP" evidence="3">
    <location>
        <begin position="260"/>
        <end position="898"/>
    </location>
</feature>
<dbReference type="PROSITE" id="PS50235">
    <property type="entry name" value="USP_3"/>
    <property type="match status" value="1"/>
</dbReference>
<dbReference type="Gene3D" id="3.90.70.80">
    <property type="match status" value="1"/>
</dbReference>
<dbReference type="RefSeq" id="XP_003112100.2">
    <property type="nucleotide sequence ID" value="XM_003112052.2"/>
</dbReference>
<accession>A0A6A5HW65</accession>
<comment type="caution">
    <text evidence="5">The sequence shown here is derived from an EMBL/GenBank/DDBJ whole genome shotgun (WGS) entry which is preliminary data.</text>
</comment>
<evidence type="ECO:0008006" key="7">
    <source>
        <dbReference type="Google" id="ProtNLM"/>
    </source>
</evidence>
<proteinExistence type="inferred from homology"/>
<dbReference type="InterPro" id="IPR018200">
    <property type="entry name" value="USP_CS"/>
</dbReference>
<dbReference type="Gene3D" id="3.90.70.10">
    <property type="entry name" value="Cysteine proteinases"/>
    <property type="match status" value="2"/>
</dbReference>
<reference evidence="5 6" key="1">
    <citation type="submission" date="2019-12" db="EMBL/GenBank/DDBJ databases">
        <title>Chromosome-level assembly of the Caenorhabditis remanei genome.</title>
        <authorList>
            <person name="Teterina A.A."/>
            <person name="Willis J.H."/>
            <person name="Phillips P.C."/>
        </authorList>
    </citation>
    <scope>NUCLEOTIDE SEQUENCE [LARGE SCALE GENOMIC DNA]</scope>
    <source>
        <strain evidence="5 6">PX506</strain>
        <tissue evidence="5">Whole organism</tissue>
    </source>
</reference>
<dbReference type="GO" id="GO:0016579">
    <property type="term" value="P:protein deubiquitination"/>
    <property type="evidence" value="ECO:0007669"/>
    <property type="project" value="InterPro"/>
</dbReference>